<organism evidence="1 2">
    <name type="scientific">Pelomonas aquatica</name>
    <dbReference type="NCBI Taxonomy" id="431058"/>
    <lineage>
        <taxon>Bacteria</taxon>
        <taxon>Pseudomonadati</taxon>
        <taxon>Pseudomonadota</taxon>
        <taxon>Betaproteobacteria</taxon>
        <taxon>Burkholderiales</taxon>
        <taxon>Sphaerotilaceae</taxon>
        <taxon>Roseateles</taxon>
    </lineage>
</organism>
<reference evidence="1" key="1">
    <citation type="submission" date="2019-02" db="EMBL/GenBank/DDBJ databases">
        <title>Draft genome of the type strain Pelomonas aquatica CCUG 52575T.</title>
        <authorList>
            <person name="Gomila M."/>
            <person name="Lalucat J."/>
        </authorList>
    </citation>
    <scope>NUCLEOTIDE SEQUENCE</scope>
    <source>
        <strain evidence="1">CCUG 52575</strain>
    </source>
</reference>
<protein>
    <submittedName>
        <fullName evidence="1">DUF2190 domain-containing protein</fullName>
    </submittedName>
</protein>
<evidence type="ECO:0000313" key="1">
    <source>
        <dbReference type="EMBL" id="MDG0861347.1"/>
    </source>
</evidence>
<dbReference type="RefSeq" id="WP_268147110.1">
    <property type="nucleotide sequence ID" value="NZ_JAPPUW010000002.1"/>
</dbReference>
<dbReference type="Proteomes" id="UP001152766">
    <property type="component" value="Unassembled WGS sequence"/>
</dbReference>
<proteinExistence type="predicted"/>
<accession>A0A9X4LF03</accession>
<comment type="caution">
    <text evidence="1">The sequence shown here is derived from an EMBL/GenBank/DDBJ whole genome shotgun (WGS) entry which is preliminary data.</text>
</comment>
<dbReference type="EMBL" id="SGUG01000003">
    <property type="protein sequence ID" value="MDG0861347.1"/>
    <property type="molecule type" value="Genomic_DNA"/>
</dbReference>
<name>A0A9X4LF03_9BURK</name>
<dbReference type="AlphaFoldDB" id="A0A9X4LF03"/>
<keyword evidence="2" id="KW-1185">Reference proteome</keyword>
<gene>
    <name evidence="1" type="ORF">EXJ73_02515</name>
</gene>
<evidence type="ECO:0000313" key="2">
    <source>
        <dbReference type="Proteomes" id="UP001152766"/>
    </source>
</evidence>
<sequence length="119" mass="11782">MPVNSDFRGRAAEGGIGRFRIIKPGAGVKSAVLAAGPTDKLLGTSDELAHVAGEQVDLAVGPVPFVVLGGNVAAGDALTSDANGAAITTTTTGNRIIGFAEIGGVAGDEIPYLRALGVL</sequence>